<evidence type="ECO:0000256" key="10">
    <source>
        <dbReference type="SAM" id="MobiDB-lite"/>
    </source>
</evidence>
<keyword evidence="5" id="KW-0812">Transmembrane</keyword>
<evidence type="ECO:0000256" key="1">
    <source>
        <dbReference type="ARBA" id="ARBA00004323"/>
    </source>
</evidence>
<comment type="pathway">
    <text evidence="2">Protein modification; protein glycosylation.</text>
</comment>
<keyword evidence="12" id="KW-1185">Reference proteome</keyword>
<dbReference type="GO" id="GO:0000026">
    <property type="term" value="F:alpha-1,2-mannosyltransferase activity"/>
    <property type="evidence" value="ECO:0007669"/>
    <property type="project" value="TreeGrafter"/>
</dbReference>
<comment type="subcellular location">
    <subcellularLocation>
        <location evidence="1">Golgi apparatus membrane</location>
        <topology evidence="1">Single-pass type II membrane protein</topology>
    </subcellularLocation>
</comment>
<evidence type="ECO:0000256" key="8">
    <source>
        <dbReference type="ARBA" id="ARBA00023034"/>
    </source>
</evidence>
<comment type="similarity">
    <text evidence="3">Belongs to the MNN1/MNT family.</text>
</comment>
<dbReference type="RefSeq" id="XP_018711304.1">
    <property type="nucleotide sequence ID" value="XM_018858995.1"/>
</dbReference>
<dbReference type="Pfam" id="PF11051">
    <property type="entry name" value="Mannosyl_trans3"/>
    <property type="match status" value="1"/>
</dbReference>
<evidence type="ECO:0000313" key="12">
    <source>
        <dbReference type="Proteomes" id="UP000092555"/>
    </source>
</evidence>
<sequence length="507" mass="58104">MKNIDEHKPSVNGINNDEHYRQSKDENRYVNRDGRIPVYGGHLREQYLNEPVRSFEYLKSFLRLSEDETSSLKNSHEKYMLAMKTSIPEQILKKGLQFGFMKGDGIVYLGGAKYDQLVLTSVSVLRSLGSKIPVEVIVPKRSDYNIDLCNIILPQLNGKCRVMEDFVPASVMLRIGGFQLKNVALLVSSFKNVLYLDADNVPVKNPDVLFVNEPFKSLRMVMWPDLWRRSTSPLFYEIAGIEVDKTHHARNSYFKGDGRGESSDPALISFHDLKGALPEASSETGQMMIDKEKHFPTLVLSMYYNFYGPDYFYPLFSQGAAGEGDKETFIAAAHKLGLPYYQVGEFNREFGPMGKNQKREYFGMGQYDPIIDHFQSTMPDRSSRAQTEYALDQEDDTKSNYDFHMYKSHSLMFLHANWPKFYLDELFEKNGFGRGPKDGQNKRRRLYSEHMIKETGGFDAELHIMRHIKQWACDARIELANVPGVGSDRRKKICEEVAGQIKFLAGA</sequence>
<dbReference type="PANTHER" id="PTHR31646:SF1">
    <property type="entry name" value="ALPHA-1,2-MANNOSYLTRANSFERASE MNN2"/>
    <property type="match status" value="1"/>
</dbReference>
<keyword evidence="4 11" id="KW-0808">Transferase</keyword>
<comment type="caution">
    <text evidence="11">The sequence shown here is derived from an EMBL/GenBank/DDBJ whole genome shotgun (WGS) entry which is preliminary data.</text>
</comment>
<gene>
    <name evidence="11" type="ORF">METBIDRAFT_79055</name>
</gene>
<accession>A0A1A0HA79</accession>
<keyword evidence="9" id="KW-0472">Membrane</keyword>
<evidence type="ECO:0000256" key="7">
    <source>
        <dbReference type="ARBA" id="ARBA00022989"/>
    </source>
</evidence>
<dbReference type="STRING" id="869754.A0A1A0HA79"/>
<dbReference type="OrthoDB" id="430354at2759"/>
<keyword evidence="8" id="KW-0333">Golgi apparatus</keyword>
<keyword evidence="7" id="KW-1133">Transmembrane helix</keyword>
<dbReference type="GeneID" id="30031971"/>
<keyword evidence="6" id="KW-0735">Signal-anchor</keyword>
<dbReference type="AlphaFoldDB" id="A0A1A0HA79"/>
<evidence type="ECO:0000256" key="2">
    <source>
        <dbReference type="ARBA" id="ARBA00004922"/>
    </source>
</evidence>
<evidence type="ECO:0000256" key="6">
    <source>
        <dbReference type="ARBA" id="ARBA00022968"/>
    </source>
</evidence>
<dbReference type="InterPro" id="IPR029044">
    <property type="entry name" value="Nucleotide-diphossugar_trans"/>
</dbReference>
<dbReference type="GO" id="GO:0046354">
    <property type="term" value="P:mannan biosynthetic process"/>
    <property type="evidence" value="ECO:0007669"/>
    <property type="project" value="TreeGrafter"/>
</dbReference>
<evidence type="ECO:0000313" key="11">
    <source>
        <dbReference type="EMBL" id="OBA20782.1"/>
    </source>
</evidence>
<dbReference type="EMBL" id="LXTC01000004">
    <property type="protein sequence ID" value="OBA20782.1"/>
    <property type="molecule type" value="Genomic_DNA"/>
</dbReference>
<evidence type="ECO:0000256" key="4">
    <source>
        <dbReference type="ARBA" id="ARBA00022679"/>
    </source>
</evidence>
<evidence type="ECO:0000256" key="3">
    <source>
        <dbReference type="ARBA" id="ARBA00009105"/>
    </source>
</evidence>
<feature type="compositionally biased region" description="Basic and acidic residues" evidence="10">
    <location>
        <begin position="16"/>
        <end position="27"/>
    </location>
</feature>
<name>A0A1A0HA79_9ASCO</name>
<protein>
    <submittedName>
        <fullName evidence="11">Nucleotide-diphospho-sugar transferase</fullName>
    </submittedName>
</protein>
<dbReference type="SUPFAM" id="SSF53448">
    <property type="entry name" value="Nucleotide-diphospho-sugar transferases"/>
    <property type="match status" value="1"/>
</dbReference>
<feature type="region of interest" description="Disordered" evidence="10">
    <location>
        <begin position="1"/>
        <end position="27"/>
    </location>
</feature>
<dbReference type="Proteomes" id="UP000092555">
    <property type="component" value="Unassembled WGS sequence"/>
</dbReference>
<reference evidence="11 12" key="1">
    <citation type="submission" date="2016-05" db="EMBL/GenBank/DDBJ databases">
        <title>Comparative genomics of biotechnologically important yeasts.</title>
        <authorList>
            <consortium name="DOE Joint Genome Institute"/>
            <person name="Riley R."/>
            <person name="Haridas S."/>
            <person name="Wolfe K.H."/>
            <person name="Lopes M.R."/>
            <person name="Hittinger C.T."/>
            <person name="Goker M."/>
            <person name="Salamov A."/>
            <person name="Wisecaver J."/>
            <person name="Long T.M."/>
            <person name="Aerts A.L."/>
            <person name="Barry K."/>
            <person name="Choi C."/>
            <person name="Clum A."/>
            <person name="Coughlan A.Y."/>
            <person name="Deshpande S."/>
            <person name="Douglass A.P."/>
            <person name="Hanson S.J."/>
            <person name="Klenk H.-P."/>
            <person name="LaButti K."/>
            <person name="Lapidus A."/>
            <person name="Lindquist E."/>
            <person name="Lipzen A."/>
            <person name="Meier-kolthoff J.P."/>
            <person name="Ohm R.A."/>
            <person name="Otillar R.P."/>
            <person name="Pangilinan J."/>
            <person name="Peng Y."/>
            <person name="Rokas A."/>
            <person name="Rosa C.A."/>
            <person name="Scheuner C."/>
            <person name="Sibirny A.A."/>
            <person name="Slot J.C."/>
            <person name="Stielow J.B."/>
            <person name="Sun H."/>
            <person name="Kurtzman C.P."/>
            <person name="Blackwell M."/>
            <person name="Grigoriev I.V."/>
            <person name="Jeffries T.W."/>
        </authorList>
    </citation>
    <scope>NUCLEOTIDE SEQUENCE [LARGE SCALE GENOMIC DNA]</scope>
    <source>
        <strain evidence="11 12">NRRL YB-4993</strain>
    </source>
</reference>
<evidence type="ECO:0000256" key="9">
    <source>
        <dbReference type="ARBA" id="ARBA00023136"/>
    </source>
</evidence>
<evidence type="ECO:0000256" key="5">
    <source>
        <dbReference type="ARBA" id="ARBA00022692"/>
    </source>
</evidence>
<dbReference type="InterPro" id="IPR022751">
    <property type="entry name" value="Alpha_mannosyltransferase"/>
</dbReference>
<organism evidence="11 12">
    <name type="scientific">Metschnikowia bicuspidata var. bicuspidata NRRL YB-4993</name>
    <dbReference type="NCBI Taxonomy" id="869754"/>
    <lineage>
        <taxon>Eukaryota</taxon>
        <taxon>Fungi</taxon>
        <taxon>Dikarya</taxon>
        <taxon>Ascomycota</taxon>
        <taxon>Saccharomycotina</taxon>
        <taxon>Pichiomycetes</taxon>
        <taxon>Metschnikowiaceae</taxon>
        <taxon>Metschnikowia</taxon>
    </lineage>
</organism>
<dbReference type="PANTHER" id="PTHR31646">
    <property type="entry name" value="ALPHA-1,2-MANNOSYLTRANSFERASE MNN2"/>
    <property type="match status" value="1"/>
</dbReference>
<dbReference type="GO" id="GO:0000139">
    <property type="term" value="C:Golgi membrane"/>
    <property type="evidence" value="ECO:0007669"/>
    <property type="project" value="UniProtKB-SubCell"/>
</dbReference>
<proteinExistence type="inferred from homology"/>